<name>A0A8H7XQN9_PSICU</name>
<protein>
    <submittedName>
        <fullName evidence="1">Uncharacterized protein</fullName>
    </submittedName>
</protein>
<reference evidence="1" key="1">
    <citation type="submission" date="2021-02" db="EMBL/GenBank/DDBJ databases">
        <title>Psilocybe cubensis genome.</title>
        <authorList>
            <person name="Mckernan K.J."/>
            <person name="Crawford S."/>
            <person name="Trippe A."/>
            <person name="Kane L.T."/>
            <person name="Mclaughlin S."/>
        </authorList>
    </citation>
    <scope>NUCLEOTIDE SEQUENCE [LARGE SCALE GENOMIC DNA]</scope>
    <source>
        <strain evidence="1">MGC-MH-2018</strain>
    </source>
</reference>
<comment type="caution">
    <text evidence="1">The sequence shown here is derived from an EMBL/GenBank/DDBJ whole genome shotgun (WGS) entry which is preliminary data.</text>
</comment>
<dbReference type="AlphaFoldDB" id="A0A8H7XQN9"/>
<sequence length="344" mass="38942">MPSHNSSFGLENTVTARVKFSFTLALVHPCTPSAMVFKSLKDFIHSSRLNHLSLYNVQGLQQGILSQSDIKHLILYQATEASADSSLVEDLNSIPDSDSEEEESQLGICPLESLETDMGMTIAEHAKLFRVYSHSSGAEHHLLDGVMFPFLSRLRLYHSRIDTREFNIMVNEILLNTPVLEDLFIYNAGKLSIQFRPEGSVLPLRYNHLTRLRSFSLGASAPHYKQMETLECLCADKPPPSLREVVIDIMIDLRHGLLNGVRDAERYISWLGLHRTDAFLRRPGFEGVKKFVVRIGMAMDIFQPEDLDRESVDGIVTPWRDTVRKAITGLLEMKYQGVNVQLEL</sequence>
<proteinExistence type="predicted"/>
<organism evidence="1">
    <name type="scientific">Psilocybe cubensis</name>
    <name type="common">Psychedelic mushroom</name>
    <name type="synonym">Stropharia cubensis</name>
    <dbReference type="NCBI Taxonomy" id="181762"/>
    <lineage>
        <taxon>Eukaryota</taxon>
        <taxon>Fungi</taxon>
        <taxon>Dikarya</taxon>
        <taxon>Basidiomycota</taxon>
        <taxon>Agaricomycotina</taxon>
        <taxon>Agaricomycetes</taxon>
        <taxon>Agaricomycetidae</taxon>
        <taxon>Agaricales</taxon>
        <taxon>Agaricineae</taxon>
        <taxon>Strophariaceae</taxon>
        <taxon>Psilocybe</taxon>
    </lineage>
</organism>
<gene>
    <name evidence="1" type="ORF">JR316_011132</name>
</gene>
<accession>A0A8H7XQN9</accession>
<dbReference type="EMBL" id="JAFIQS010000013">
    <property type="protein sequence ID" value="KAG5163935.1"/>
    <property type="molecule type" value="Genomic_DNA"/>
</dbReference>
<evidence type="ECO:0000313" key="1">
    <source>
        <dbReference type="EMBL" id="KAG5163935.1"/>
    </source>
</evidence>